<dbReference type="Proteomes" id="UP000092460">
    <property type="component" value="Unassembled WGS sequence"/>
</dbReference>
<evidence type="ECO:0000313" key="3">
    <source>
        <dbReference type="Proteomes" id="UP000092460"/>
    </source>
</evidence>
<feature type="domain" description="NSF AAA+ ATPase lid" evidence="1">
    <location>
        <begin position="19"/>
        <end position="52"/>
    </location>
</feature>
<dbReference type="STRING" id="67801.A0A1B0BYR5"/>
<reference evidence="2" key="2">
    <citation type="submission" date="2020-05" db="UniProtKB">
        <authorList>
            <consortium name="EnsemblMetazoa"/>
        </authorList>
    </citation>
    <scope>IDENTIFICATION</scope>
    <source>
        <strain evidence="2">IAEA</strain>
    </source>
</reference>
<sequence length="61" mass="7041">MIRDGSKIKFNNKSPVNLLFIGIKKLLGLVDLARQTEPQHRAIKFLTKMEEEGGLEMMRQQ</sequence>
<accession>A0A1B0BYR5</accession>
<organism evidence="2 3">
    <name type="scientific">Glossina palpalis gambiensis</name>
    <dbReference type="NCBI Taxonomy" id="67801"/>
    <lineage>
        <taxon>Eukaryota</taxon>
        <taxon>Metazoa</taxon>
        <taxon>Ecdysozoa</taxon>
        <taxon>Arthropoda</taxon>
        <taxon>Hexapoda</taxon>
        <taxon>Insecta</taxon>
        <taxon>Pterygota</taxon>
        <taxon>Neoptera</taxon>
        <taxon>Endopterygota</taxon>
        <taxon>Diptera</taxon>
        <taxon>Brachycera</taxon>
        <taxon>Muscomorpha</taxon>
        <taxon>Hippoboscoidea</taxon>
        <taxon>Glossinidae</taxon>
        <taxon>Glossina</taxon>
    </lineage>
</organism>
<protein>
    <recommendedName>
        <fullName evidence="1">NSF AAA+ ATPase lid domain-containing protein</fullName>
    </recommendedName>
</protein>
<evidence type="ECO:0000313" key="2">
    <source>
        <dbReference type="EnsemblMetazoa" id="GPPI044461-PA"/>
    </source>
</evidence>
<reference evidence="3" key="1">
    <citation type="submission" date="2015-01" db="EMBL/GenBank/DDBJ databases">
        <authorList>
            <person name="Aksoy S."/>
            <person name="Warren W."/>
            <person name="Wilson R.K."/>
        </authorList>
    </citation>
    <scope>NUCLEOTIDE SEQUENCE [LARGE SCALE GENOMIC DNA]</scope>
    <source>
        <strain evidence="3">IAEA</strain>
    </source>
</reference>
<dbReference type="VEuPathDB" id="VectorBase:GPPI044461"/>
<dbReference type="Pfam" id="PF21964">
    <property type="entry name" value="NSF_ATPase_lid"/>
    <property type="match status" value="1"/>
</dbReference>
<dbReference type="EMBL" id="JXJN01022772">
    <property type="status" value="NOT_ANNOTATED_CDS"/>
    <property type="molecule type" value="Genomic_DNA"/>
</dbReference>
<proteinExistence type="predicted"/>
<keyword evidence="3" id="KW-1185">Reference proteome</keyword>
<dbReference type="Gene3D" id="1.10.8.60">
    <property type="match status" value="1"/>
</dbReference>
<dbReference type="AlphaFoldDB" id="A0A1B0BYR5"/>
<dbReference type="InterPro" id="IPR054419">
    <property type="entry name" value="NSF_ATPase_lid"/>
</dbReference>
<dbReference type="EnsemblMetazoa" id="GPPI044461-RA">
    <property type="protein sequence ID" value="GPPI044461-PA"/>
    <property type="gene ID" value="GPPI044461"/>
</dbReference>
<name>A0A1B0BYR5_9MUSC</name>
<evidence type="ECO:0000259" key="1">
    <source>
        <dbReference type="Pfam" id="PF21964"/>
    </source>
</evidence>